<reference evidence="1" key="1">
    <citation type="submission" date="2021-01" db="EMBL/GenBank/DDBJ databases">
        <authorList>
            <consortium name="Genoscope - CEA"/>
            <person name="William W."/>
        </authorList>
    </citation>
    <scope>NUCLEOTIDE SEQUENCE</scope>
</reference>
<proteinExistence type="predicted"/>
<comment type="caution">
    <text evidence="1">The sequence shown here is derived from an EMBL/GenBank/DDBJ whole genome shotgun (WGS) entry which is preliminary data.</text>
</comment>
<organism evidence="1 2">
    <name type="scientific">Paramecium sonneborni</name>
    <dbReference type="NCBI Taxonomy" id="65129"/>
    <lineage>
        <taxon>Eukaryota</taxon>
        <taxon>Sar</taxon>
        <taxon>Alveolata</taxon>
        <taxon>Ciliophora</taxon>
        <taxon>Intramacronucleata</taxon>
        <taxon>Oligohymenophorea</taxon>
        <taxon>Peniculida</taxon>
        <taxon>Parameciidae</taxon>
        <taxon>Paramecium</taxon>
    </lineage>
</organism>
<keyword evidence="2" id="KW-1185">Reference proteome</keyword>
<accession>A0A8S1RQ07</accession>
<sequence>MEKKHLNKADVTLNKGLGIQIKEMQTIKETQAQKIFQIDEYYIWSKNGKMRVFFNDKTIVGGLYEFESQKKENGLS</sequence>
<evidence type="ECO:0000313" key="1">
    <source>
        <dbReference type="EMBL" id="CAD8129433.1"/>
    </source>
</evidence>
<protein>
    <submittedName>
        <fullName evidence="1">Uncharacterized protein</fullName>
    </submittedName>
</protein>
<name>A0A8S1RQ07_9CILI</name>
<dbReference type="AlphaFoldDB" id="A0A8S1RQ07"/>
<dbReference type="Proteomes" id="UP000692954">
    <property type="component" value="Unassembled WGS sequence"/>
</dbReference>
<dbReference type="EMBL" id="CAJJDN010000223">
    <property type="protein sequence ID" value="CAD8129433.1"/>
    <property type="molecule type" value="Genomic_DNA"/>
</dbReference>
<evidence type="ECO:0000313" key="2">
    <source>
        <dbReference type="Proteomes" id="UP000692954"/>
    </source>
</evidence>
<gene>
    <name evidence="1" type="ORF">PSON_ATCC_30995.1.T2230002</name>
</gene>